<reference evidence="1 2" key="1">
    <citation type="submission" date="2019-03" db="EMBL/GenBank/DDBJ databases">
        <title>Single cell metagenomics reveals metabolic interactions within the superorganism composed of flagellate Streblomastix strix and complex community of Bacteroidetes bacteria on its surface.</title>
        <authorList>
            <person name="Treitli S.C."/>
            <person name="Kolisko M."/>
            <person name="Husnik F."/>
            <person name="Keeling P."/>
            <person name="Hampl V."/>
        </authorList>
    </citation>
    <scope>NUCLEOTIDE SEQUENCE [LARGE SCALE GENOMIC DNA]</scope>
    <source>
        <strain evidence="1">ST1C</strain>
    </source>
</reference>
<name>A0A5J4W9X4_9EUKA</name>
<sequence length="546" mass="60924">MAAASHFNIPGGLMGIGEDLIMEVVSKMTSPRDLANFLLTCPLRKEIVKHKQFEVASNPARTDRGGTKVIVFRELPHLATSFNPNSTQENKEEVRFCVFDVLKTHPDLPTEQKRINTLAIIHKCIRIDDSSSFWACAIVYINAQGYLEKEQCSFPDLQGMTVERLTREWIASIELPPATITFQDIKSGGSIALALSSTGQLWTWGMGNDGKWSNEDCQSDLNEGRWVISQLFNSEDGLMQSSIGGSRISKFTVEPRRATVILQNGAVFILGDVEEFRSFWRGGQTWGNSVIGGESVNVEDIEGGKGAWGLLEITDSRRFVPLFSVDLRGKIAEKQGNFGIFGEHKISKYFKRMGAFLSDKGIIFLKTVKDSDRSQSFYTPLDPLLWFKGEGIVHADHHVRDAYVTESGKVYVIRGLIRTNEEMKTSLKDPVAVAQLPFTKISARQAPKGSYIKQLKGIFLTKNDHLTLLTDTGYFINLRYGNAQKDEEPSGEGEETTDEFIKKYTTDSTTVVTGLLDQITRDAVDEPGMIAKRVGTSAAYHFVLYE</sequence>
<dbReference type="SUPFAM" id="SSF50985">
    <property type="entry name" value="RCC1/BLIP-II"/>
    <property type="match status" value="1"/>
</dbReference>
<dbReference type="AlphaFoldDB" id="A0A5J4W9X4"/>
<dbReference type="Proteomes" id="UP000324800">
    <property type="component" value="Unassembled WGS sequence"/>
</dbReference>
<organism evidence="1 2">
    <name type="scientific">Streblomastix strix</name>
    <dbReference type="NCBI Taxonomy" id="222440"/>
    <lineage>
        <taxon>Eukaryota</taxon>
        <taxon>Metamonada</taxon>
        <taxon>Preaxostyla</taxon>
        <taxon>Oxymonadida</taxon>
        <taxon>Streblomastigidae</taxon>
        <taxon>Streblomastix</taxon>
    </lineage>
</organism>
<proteinExistence type="predicted"/>
<dbReference type="InterPro" id="IPR009091">
    <property type="entry name" value="RCC1/BLIP-II"/>
</dbReference>
<gene>
    <name evidence="1" type="ORF">EZS28_012751</name>
</gene>
<dbReference type="Gene3D" id="2.130.10.30">
    <property type="entry name" value="Regulator of chromosome condensation 1/beta-lactamase-inhibitor protein II"/>
    <property type="match status" value="1"/>
</dbReference>
<comment type="caution">
    <text evidence="1">The sequence shown here is derived from an EMBL/GenBank/DDBJ whole genome shotgun (WGS) entry which is preliminary data.</text>
</comment>
<protein>
    <submittedName>
        <fullName evidence="1">Uncharacterized protein</fullName>
    </submittedName>
</protein>
<dbReference type="OrthoDB" id="61110at2759"/>
<accession>A0A5J4W9X4</accession>
<evidence type="ECO:0000313" key="2">
    <source>
        <dbReference type="Proteomes" id="UP000324800"/>
    </source>
</evidence>
<evidence type="ECO:0000313" key="1">
    <source>
        <dbReference type="EMBL" id="KAA6391724.1"/>
    </source>
</evidence>
<dbReference type="EMBL" id="SNRW01002782">
    <property type="protein sequence ID" value="KAA6391724.1"/>
    <property type="molecule type" value="Genomic_DNA"/>
</dbReference>